<dbReference type="GO" id="GO:0010436">
    <property type="term" value="F:carotenoid dioxygenase activity"/>
    <property type="evidence" value="ECO:0007669"/>
    <property type="project" value="TreeGrafter"/>
</dbReference>
<comment type="cofactor">
    <cofactor evidence="1">
        <name>Fe(2+)</name>
        <dbReference type="ChEBI" id="CHEBI:29033"/>
    </cofactor>
</comment>
<dbReference type="PANTHER" id="PTHR10543:SF89">
    <property type="entry name" value="CAROTENOID 9,10(9',10')-CLEAVAGE DIOXYGENASE 1"/>
    <property type="match status" value="1"/>
</dbReference>
<comment type="caution">
    <text evidence="7">The sequence shown here is derived from an EMBL/GenBank/DDBJ whole genome shotgun (WGS) entry which is preliminary data.</text>
</comment>
<feature type="compositionally biased region" description="Polar residues" evidence="6">
    <location>
        <begin position="1"/>
        <end position="16"/>
    </location>
</feature>
<evidence type="ECO:0000256" key="2">
    <source>
        <dbReference type="ARBA" id="ARBA00006787"/>
    </source>
</evidence>
<feature type="compositionally biased region" description="Low complexity" evidence="6">
    <location>
        <begin position="61"/>
        <end position="78"/>
    </location>
</feature>
<sequence>MLFVPGTSQDSNPNKTYQKRRPPKPPSPVKHYFEGDGGVVALQLGPDPPLPPDPDSDPDPNDSTSTSTSTSSSSSSPSVLVRVRLTRTAGFLNERKIGYKRYTALESTRQAPPEKNLNDLPIPLVKHHFLPGLNKKRRNTSNSKAVYWGGKLLTLWEGGLPYKLDPLSLGTAGKSQLGAVLKATDSFGGSSRYDSTSDTQIFYSQTQSPSKSTLTVYAFDRSFKLTNGNPTIFGNSGFGGGCTVYELPGFTMVNDIGVTSNYYISTSPKLKIDGLKYNLFKDPGSSIEGVEGGGEIFLMGKKSKDTVIVKVPNDDLGDLGNFWIVNSYESDDSTIVIDGVRSLKNGDTVTKVGNVSKKILHRYKIKNGKVVSSDPLLPNTNTCCSFATVNEKFSGVQHTKIFCNVGEVGQGIGVVDVASRTIEEWYPDADEFCGEPTFVPKKVPPTSDSDDTETHGYLITISRGQTESTLLVFDADDVRRGPISAVPLGVNLPHGLRGCWTDDTWREEEIRRTAKLNDKLESKGQMFNEVKSDFSGLGLRLDDFDEYGF</sequence>
<dbReference type="Proteomes" id="UP001165160">
    <property type="component" value="Unassembled WGS sequence"/>
</dbReference>
<gene>
    <name evidence="7" type="ORF">TrVE_jg5895</name>
</gene>
<comment type="similarity">
    <text evidence="2">Belongs to the carotenoid oxygenase family.</text>
</comment>
<name>A0A9W7CBA8_9STRA</name>
<dbReference type="GO" id="GO:0046872">
    <property type="term" value="F:metal ion binding"/>
    <property type="evidence" value="ECO:0007669"/>
    <property type="project" value="UniProtKB-KW"/>
</dbReference>
<keyword evidence="4" id="KW-0560">Oxidoreductase</keyword>
<evidence type="ECO:0000256" key="4">
    <source>
        <dbReference type="ARBA" id="ARBA00023002"/>
    </source>
</evidence>
<evidence type="ECO:0000256" key="5">
    <source>
        <dbReference type="ARBA" id="ARBA00023004"/>
    </source>
</evidence>
<keyword evidence="3" id="KW-0479">Metal-binding</keyword>
<dbReference type="GO" id="GO:0016121">
    <property type="term" value="P:carotene catabolic process"/>
    <property type="evidence" value="ECO:0007669"/>
    <property type="project" value="TreeGrafter"/>
</dbReference>
<dbReference type="PANTHER" id="PTHR10543">
    <property type="entry name" value="BETA-CAROTENE DIOXYGENASE"/>
    <property type="match status" value="1"/>
</dbReference>
<evidence type="ECO:0000256" key="6">
    <source>
        <dbReference type="SAM" id="MobiDB-lite"/>
    </source>
</evidence>
<evidence type="ECO:0000256" key="1">
    <source>
        <dbReference type="ARBA" id="ARBA00001954"/>
    </source>
</evidence>
<dbReference type="Pfam" id="PF03055">
    <property type="entry name" value="RPE65"/>
    <property type="match status" value="1"/>
</dbReference>
<accession>A0A9W7CBA8</accession>
<proteinExistence type="inferred from homology"/>
<keyword evidence="5" id="KW-0408">Iron</keyword>
<dbReference type="InterPro" id="IPR004294">
    <property type="entry name" value="Carotenoid_Oase"/>
</dbReference>
<keyword evidence="8" id="KW-1185">Reference proteome</keyword>
<reference evidence="8" key="1">
    <citation type="journal article" date="2023" name="Commun. Biol.">
        <title>Genome analysis of Parmales, the sister group of diatoms, reveals the evolutionary specialization of diatoms from phago-mixotrophs to photoautotrophs.</title>
        <authorList>
            <person name="Ban H."/>
            <person name="Sato S."/>
            <person name="Yoshikawa S."/>
            <person name="Yamada K."/>
            <person name="Nakamura Y."/>
            <person name="Ichinomiya M."/>
            <person name="Sato N."/>
            <person name="Blanc-Mathieu R."/>
            <person name="Endo H."/>
            <person name="Kuwata A."/>
            <person name="Ogata H."/>
        </authorList>
    </citation>
    <scope>NUCLEOTIDE SEQUENCE [LARGE SCALE GENOMIC DNA]</scope>
    <source>
        <strain evidence="8">NIES 3699</strain>
    </source>
</reference>
<dbReference type="EMBL" id="BRXX01000301">
    <property type="protein sequence ID" value="GMI03397.1"/>
    <property type="molecule type" value="Genomic_DNA"/>
</dbReference>
<organism evidence="7 8">
    <name type="scientific">Triparma verrucosa</name>
    <dbReference type="NCBI Taxonomy" id="1606542"/>
    <lineage>
        <taxon>Eukaryota</taxon>
        <taxon>Sar</taxon>
        <taxon>Stramenopiles</taxon>
        <taxon>Ochrophyta</taxon>
        <taxon>Bolidophyceae</taxon>
        <taxon>Parmales</taxon>
        <taxon>Triparmaceae</taxon>
        <taxon>Triparma</taxon>
    </lineage>
</organism>
<evidence type="ECO:0000313" key="8">
    <source>
        <dbReference type="Proteomes" id="UP001165160"/>
    </source>
</evidence>
<evidence type="ECO:0000256" key="3">
    <source>
        <dbReference type="ARBA" id="ARBA00022723"/>
    </source>
</evidence>
<dbReference type="AlphaFoldDB" id="A0A9W7CBA8"/>
<evidence type="ECO:0000313" key="7">
    <source>
        <dbReference type="EMBL" id="GMI03397.1"/>
    </source>
</evidence>
<protein>
    <submittedName>
        <fullName evidence="7">Uncharacterized protein</fullName>
    </submittedName>
</protein>
<feature type="region of interest" description="Disordered" evidence="6">
    <location>
        <begin position="1"/>
        <end position="80"/>
    </location>
</feature>